<proteinExistence type="predicted"/>
<dbReference type="EMBL" id="JASBWU010000025">
    <property type="protein sequence ID" value="KAJ9112533.1"/>
    <property type="molecule type" value="Genomic_DNA"/>
</dbReference>
<dbReference type="Proteomes" id="UP001243375">
    <property type="component" value="Unassembled WGS sequence"/>
</dbReference>
<sequence length="306" mass="34126">MQHDLFKSDMYKSYAERVLQTARTAVAPMDVQFQQVMPRLHTKMDTISGLMEIGIKDLQITVDQNMSKFRKEMEPVLSELGATQGKQAKGQKIIATALSLMANSLKLFSEGTFETRFRPNDDSTTQLHTPLSPPVPQAMSGGGFTSFEKNLSEVTQTTHDLLNETQPPTSSTSSGSTSMPQATTISGFRSGILNSDKTFVMETNHATVGQLWKEWTVGVSGRESVIAMLEGKYAKSEKQRKLYSRRKIVIDEVKRLADMRTEPEAEIVKSMDGCLSQRGLSMTKLQDLIKARNQDGKTLAFWLDTE</sequence>
<organism evidence="1 2">
    <name type="scientific">Naganishia vaughanmartiniae</name>
    <dbReference type="NCBI Taxonomy" id="1424756"/>
    <lineage>
        <taxon>Eukaryota</taxon>
        <taxon>Fungi</taxon>
        <taxon>Dikarya</taxon>
        <taxon>Basidiomycota</taxon>
        <taxon>Agaricomycotina</taxon>
        <taxon>Tremellomycetes</taxon>
        <taxon>Filobasidiales</taxon>
        <taxon>Filobasidiaceae</taxon>
        <taxon>Naganishia</taxon>
    </lineage>
</organism>
<comment type="caution">
    <text evidence="1">The sequence shown here is derived from an EMBL/GenBank/DDBJ whole genome shotgun (WGS) entry which is preliminary data.</text>
</comment>
<name>A0ACC2WMA0_9TREE</name>
<accession>A0ACC2WMA0</accession>
<gene>
    <name evidence="1" type="ORF">QFC22_006290</name>
</gene>
<reference evidence="1" key="1">
    <citation type="submission" date="2023-04" db="EMBL/GenBank/DDBJ databases">
        <title>Draft Genome sequencing of Naganishia species isolated from polar environments using Oxford Nanopore Technology.</title>
        <authorList>
            <person name="Leo P."/>
            <person name="Venkateswaran K."/>
        </authorList>
    </citation>
    <scope>NUCLEOTIDE SEQUENCE</scope>
    <source>
        <strain evidence="1">MNA-CCFEE 5425</strain>
    </source>
</reference>
<protein>
    <submittedName>
        <fullName evidence="1">Uncharacterized protein</fullName>
    </submittedName>
</protein>
<evidence type="ECO:0000313" key="2">
    <source>
        <dbReference type="Proteomes" id="UP001243375"/>
    </source>
</evidence>
<evidence type="ECO:0000313" key="1">
    <source>
        <dbReference type="EMBL" id="KAJ9112533.1"/>
    </source>
</evidence>
<keyword evidence="2" id="KW-1185">Reference proteome</keyword>